<evidence type="ECO:0000259" key="1">
    <source>
        <dbReference type="Pfam" id="PF12705"/>
    </source>
</evidence>
<dbReference type="AlphaFoldDB" id="A0A1E3GWJ1"/>
<dbReference type="Gene3D" id="3.90.320.10">
    <property type="match status" value="1"/>
</dbReference>
<dbReference type="Pfam" id="PF12705">
    <property type="entry name" value="PDDEXK_1"/>
    <property type="match status" value="1"/>
</dbReference>
<dbReference type="InterPro" id="IPR038726">
    <property type="entry name" value="PDDEXK_AddAB-type"/>
</dbReference>
<comment type="caution">
    <text evidence="2">The sequence shown here is derived from an EMBL/GenBank/DDBJ whole genome shotgun (WGS) entry which is preliminary data.</text>
</comment>
<protein>
    <submittedName>
        <fullName evidence="2">PD-(D/E)XK nuclease superfamily protein</fullName>
    </submittedName>
</protein>
<sequence>MAGFVVRDFEAGRGADVRRYPERDGRLSLTVDGEAFDLRGRADRIDLDGDGSASIVDFKTGRTPSARQIGLLFAPQLPLEALMLEAGAFAGLPAAKTRELVHVILKGIAGRDAVAAFTGLKGNRSAGEADRSLDEVIALAGTQLRGLIAAYRDPSRGYVSRPRVLLSRLSDGPYDHLARVREWQSGDGDEEAPA</sequence>
<proteinExistence type="predicted"/>
<evidence type="ECO:0000313" key="3">
    <source>
        <dbReference type="Proteomes" id="UP000094622"/>
    </source>
</evidence>
<accession>A0A1E3GWJ1</accession>
<dbReference type="Proteomes" id="UP000094622">
    <property type="component" value="Unassembled WGS sequence"/>
</dbReference>
<reference evidence="2 3" key="1">
    <citation type="submission" date="2016-07" db="EMBL/GenBank/DDBJ databases">
        <title>Draft Genome Sequence of Methylobrevis pamukkalensis PK2.</title>
        <authorList>
            <person name="Vasilenko O.V."/>
            <person name="Doronina N.V."/>
            <person name="Shmareva M.N."/>
            <person name="Tarlachkov S.V."/>
            <person name="Mustakhimov I."/>
            <person name="Trotsenko Y.A."/>
        </authorList>
    </citation>
    <scope>NUCLEOTIDE SEQUENCE [LARGE SCALE GENOMIC DNA]</scope>
    <source>
        <strain evidence="2 3">PK2</strain>
    </source>
</reference>
<gene>
    <name evidence="2" type="ORF">A6302_04339</name>
</gene>
<name>A0A1E3GWJ1_9HYPH</name>
<feature type="domain" description="PD-(D/E)XK endonuclease-like" evidence="1">
    <location>
        <begin position="33"/>
        <end position="96"/>
    </location>
</feature>
<dbReference type="InterPro" id="IPR011604">
    <property type="entry name" value="PDDEXK-like_dom_sf"/>
</dbReference>
<keyword evidence="3" id="KW-1185">Reference proteome</keyword>
<dbReference type="EMBL" id="MCRJ01000196">
    <property type="protein sequence ID" value="ODN68364.1"/>
    <property type="molecule type" value="Genomic_DNA"/>
</dbReference>
<organism evidence="2 3">
    <name type="scientific">Methylobrevis pamukkalensis</name>
    <dbReference type="NCBI Taxonomy" id="1439726"/>
    <lineage>
        <taxon>Bacteria</taxon>
        <taxon>Pseudomonadati</taxon>
        <taxon>Pseudomonadota</taxon>
        <taxon>Alphaproteobacteria</taxon>
        <taxon>Hyphomicrobiales</taxon>
        <taxon>Pleomorphomonadaceae</taxon>
        <taxon>Methylobrevis</taxon>
    </lineage>
</organism>
<dbReference type="PATRIC" id="fig|1439726.3.peg.4610"/>
<evidence type="ECO:0000313" key="2">
    <source>
        <dbReference type="EMBL" id="ODN68364.1"/>
    </source>
</evidence>